<organism evidence="5 6">
    <name type="scientific">Paraglaciecola arctica BSs20135</name>
    <dbReference type="NCBI Taxonomy" id="493475"/>
    <lineage>
        <taxon>Bacteria</taxon>
        <taxon>Pseudomonadati</taxon>
        <taxon>Pseudomonadota</taxon>
        <taxon>Gammaproteobacteria</taxon>
        <taxon>Alteromonadales</taxon>
        <taxon>Alteromonadaceae</taxon>
        <taxon>Paraglaciecola</taxon>
    </lineage>
</organism>
<evidence type="ECO:0000256" key="2">
    <source>
        <dbReference type="ARBA" id="ARBA00023125"/>
    </source>
</evidence>
<evidence type="ECO:0000313" key="6">
    <source>
        <dbReference type="Proteomes" id="UP000006327"/>
    </source>
</evidence>
<dbReference type="eggNOG" id="COG1802">
    <property type="taxonomic scope" value="Bacteria"/>
</dbReference>
<dbReference type="PANTHER" id="PTHR43537">
    <property type="entry name" value="TRANSCRIPTIONAL REGULATOR, GNTR FAMILY"/>
    <property type="match status" value="1"/>
</dbReference>
<gene>
    <name evidence="5" type="ORF">GARC_1667</name>
</gene>
<keyword evidence="1" id="KW-0805">Transcription regulation</keyword>
<dbReference type="SUPFAM" id="SSF48008">
    <property type="entry name" value="GntR ligand-binding domain-like"/>
    <property type="match status" value="1"/>
</dbReference>
<dbReference type="PANTHER" id="PTHR43537:SF49">
    <property type="entry name" value="TRANSCRIPTIONAL REGULATORY PROTEIN"/>
    <property type="match status" value="1"/>
</dbReference>
<dbReference type="InterPro" id="IPR036388">
    <property type="entry name" value="WH-like_DNA-bd_sf"/>
</dbReference>
<protein>
    <submittedName>
        <fullName evidence="5">GntR family transcriptional regulator</fullName>
    </submittedName>
</protein>
<proteinExistence type="predicted"/>
<comment type="caution">
    <text evidence="5">The sequence shown here is derived from an EMBL/GenBank/DDBJ whole genome shotgun (WGS) entry which is preliminary data.</text>
</comment>
<reference evidence="5 6" key="1">
    <citation type="journal article" date="2017" name="Antonie Van Leeuwenhoek">
        <title>Rhizobium rhizosphaerae sp. nov., a novel species isolated from rice rhizosphere.</title>
        <authorList>
            <person name="Zhao J.J."/>
            <person name="Zhang J."/>
            <person name="Zhang R.J."/>
            <person name="Zhang C.W."/>
            <person name="Yin H.Q."/>
            <person name="Zhang X.X."/>
        </authorList>
    </citation>
    <scope>NUCLEOTIDE SEQUENCE [LARGE SCALE GENOMIC DNA]</scope>
    <source>
        <strain evidence="5 6">BSs20135</strain>
    </source>
</reference>
<dbReference type="STRING" id="493475.GARC_1667"/>
<dbReference type="Gene3D" id="1.20.120.530">
    <property type="entry name" value="GntR ligand-binding domain-like"/>
    <property type="match status" value="1"/>
</dbReference>
<dbReference type="Pfam" id="PF00392">
    <property type="entry name" value="GntR"/>
    <property type="match status" value="1"/>
</dbReference>
<keyword evidence="6" id="KW-1185">Reference proteome</keyword>
<dbReference type="CDD" id="cd07377">
    <property type="entry name" value="WHTH_GntR"/>
    <property type="match status" value="1"/>
</dbReference>
<accession>K6XDB2</accession>
<dbReference type="PROSITE" id="PS50949">
    <property type="entry name" value="HTH_GNTR"/>
    <property type="match status" value="1"/>
</dbReference>
<evidence type="ECO:0000259" key="4">
    <source>
        <dbReference type="PROSITE" id="PS50949"/>
    </source>
</evidence>
<feature type="domain" description="HTH gntR-type" evidence="4">
    <location>
        <begin position="12"/>
        <end position="79"/>
    </location>
</feature>
<name>K6XDB2_9ALTE</name>
<dbReference type="SUPFAM" id="SSF46785">
    <property type="entry name" value="Winged helix' DNA-binding domain"/>
    <property type="match status" value="1"/>
</dbReference>
<dbReference type="RefSeq" id="WP_007618639.1">
    <property type="nucleotide sequence ID" value="NZ_BAEO01000021.1"/>
</dbReference>
<dbReference type="Proteomes" id="UP000006327">
    <property type="component" value="Unassembled WGS sequence"/>
</dbReference>
<dbReference type="AlphaFoldDB" id="K6XDB2"/>
<dbReference type="InterPro" id="IPR000524">
    <property type="entry name" value="Tscrpt_reg_HTH_GntR"/>
</dbReference>
<dbReference type="InterPro" id="IPR008920">
    <property type="entry name" value="TF_FadR/GntR_C"/>
</dbReference>
<evidence type="ECO:0000256" key="3">
    <source>
        <dbReference type="ARBA" id="ARBA00023163"/>
    </source>
</evidence>
<dbReference type="SMART" id="SM00345">
    <property type="entry name" value="HTH_GNTR"/>
    <property type="match status" value="1"/>
</dbReference>
<sequence length="247" mass="28142">MKTQNPTQLAAVTTADKVFEQIQHAIVEGDIPSGSKISEPELAKRYQISRSTLREALNRLEKCHLIERKANIGSRVVKCSIEGLLELYITREALEGMACRQAAKNMSDEEISHMQDMLKIHAQTQDLKDGVAYYQEEGNLDFHYKVILGSHNKQLIELICGQLYHLVRMYRCQFGMHSPRASQAFQEHANIIQAIADRDGEMAEMLMRHHIASSRKNIEKKIAKEIAKKDTKQSAQTEQVNIQLIKT</sequence>
<dbReference type="GO" id="GO:0003677">
    <property type="term" value="F:DNA binding"/>
    <property type="evidence" value="ECO:0007669"/>
    <property type="project" value="UniProtKB-KW"/>
</dbReference>
<dbReference type="InterPro" id="IPR011711">
    <property type="entry name" value="GntR_C"/>
</dbReference>
<dbReference type="SMART" id="SM00895">
    <property type="entry name" value="FCD"/>
    <property type="match status" value="1"/>
</dbReference>
<dbReference type="InterPro" id="IPR036390">
    <property type="entry name" value="WH_DNA-bd_sf"/>
</dbReference>
<dbReference type="Gene3D" id="1.10.10.10">
    <property type="entry name" value="Winged helix-like DNA-binding domain superfamily/Winged helix DNA-binding domain"/>
    <property type="match status" value="1"/>
</dbReference>
<evidence type="ECO:0000256" key="1">
    <source>
        <dbReference type="ARBA" id="ARBA00023015"/>
    </source>
</evidence>
<keyword evidence="2" id="KW-0238">DNA-binding</keyword>
<dbReference type="OrthoDB" id="6627771at2"/>
<keyword evidence="3" id="KW-0804">Transcription</keyword>
<evidence type="ECO:0000313" key="5">
    <source>
        <dbReference type="EMBL" id="GAC18639.1"/>
    </source>
</evidence>
<dbReference type="Pfam" id="PF07729">
    <property type="entry name" value="FCD"/>
    <property type="match status" value="1"/>
</dbReference>
<dbReference type="GO" id="GO:0003700">
    <property type="term" value="F:DNA-binding transcription factor activity"/>
    <property type="evidence" value="ECO:0007669"/>
    <property type="project" value="InterPro"/>
</dbReference>
<dbReference type="EMBL" id="BAEO01000021">
    <property type="protein sequence ID" value="GAC18639.1"/>
    <property type="molecule type" value="Genomic_DNA"/>
</dbReference>